<feature type="domain" description="Mechanosensitive ion channel MscS C-terminal" evidence="9">
    <location>
        <begin position="252"/>
        <end position="337"/>
    </location>
</feature>
<dbReference type="InterPro" id="IPR010920">
    <property type="entry name" value="LSM_dom_sf"/>
</dbReference>
<evidence type="ECO:0000256" key="2">
    <source>
        <dbReference type="ARBA" id="ARBA00008017"/>
    </source>
</evidence>
<dbReference type="InterPro" id="IPR011066">
    <property type="entry name" value="MscS_channel_C_sf"/>
</dbReference>
<reference evidence="11 12" key="1">
    <citation type="submission" date="2020-01" db="EMBL/GenBank/DDBJ databases">
        <title>Genomes assembled from Gulf of Kutch pelagic sediment metagenomes.</title>
        <authorList>
            <person name="Chandrashekar M."/>
            <person name="Mahajan M.S."/>
            <person name="Dave K.J."/>
            <person name="Vatsa P."/>
            <person name="Nathani N.M."/>
        </authorList>
    </citation>
    <scope>NUCLEOTIDE SEQUENCE [LARGE SCALE GENOMIC DNA]</scope>
    <source>
        <strain evidence="11">KS3-K002</strain>
    </source>
</reference>
<evidence type="ECO:0000256" key="4">
    <source>
        <dbReference type="ARBA" id="ARBA00022692"/>
    </source>
</evidence>
<dbReference type="PANTHER" id="PTHR30566">
    <property type="entry name" value="YNAI-RELATED MECHANOSENSITIVE ION CHANNEL"/>
    <property type="match status" value="1"/>
</dbReference>
<dbReference type="GO" id="GO:0008381">
    <property type="term" value="F:mechanosensitive monoatomic ion channel activity"/>
    <property type="evidence" value="ECO:0007669"/>
    <property type="project" value="UniProtKB-ARBA"/>
</dbReference>
<evidence type="ECO:0000256" key="1">
    <source>
        <dbReference type="ARBA" id="ARBA00004651"/>
    </source>
</evidence>
<dbReference type="SUPFAM" id="SSF82861">
    <property type="entry name" value="Mechanosensitive channel protein MscS (YggB), transmembrane region"/>
    <property type="match status" value="1"/>
</dbReference>
<evidence type="ECO:0000259" key="8">
    <source>
        <dbReference type="Pfam" id="PF00924"/>
    </source>
</evidence>
<dbReference type="Gene3D" id="3.30.70.100">
    <property type="match status" value="1"/>
</dbReference>
<protein>
    <submittedName>
        <fullName evidence="11">Mechanosensitive ion channel</fullName>
    </submittedName>
</protein>
<dbReference type="Pfam" id="PF00924">
    <property type="entry name" value="MS_channel_2nd"/>
    <property type="match status" value="1"/>
</dbReference>
<comment type="similarity">
    <text evidence="2">Belongs to the MscS (TC 1.A.23) family.</text>
</comment>
<evidence type="ECO:0000259" key="10">
    <source>
        <dbReference type="Pfam" id="PF21088"/>
    </source>
</evidence>
<feature type="domain" description="Mechanosensitive ion channel transmembrane helices 2/3" evidence="10">
    <location>
        <begin position="138"/>
        <end position="178"/>
    </location>
</feature>
<keyword evidence="4 7" id="KW-0812">Transmembrane</keyword>
<dbReference type="GO" id="GO:0005886">
    <property type="term" value="C:plasma membrane"/>
    <property type="evidence" value="ECO:0007669"/>
    <property type="project" value="UniProtKB-SubCell"/>
</dbReference>
<dbReference type="Gene3D" id="1.10.287.1260">
    <property type="match status" value="1"/>
</dbReference>
<dbReference type="EMBL" id="JAACAK010000032">
    <property type="protein sequence ID" value="NIR74297.1"/>
    <property type="molecule type" value="Genomic_DNA"/>
</dbReference>
<accession>A0AAE5CA82</accession>
<feature type="transmembrane region" description="Helical" evidence="7">
    <location>
        <begin position="12"/>
        <end position="31"/>
    </location>
</feature>
<feature type="transmembrane region" description="Helical" evidence="7">
    <location>
        <begin position="132"/>
        <end position="152"/>
    </location>
</feature>
<dbReference type="SUPFAM" id="SSF82689">
    <property type="entry name" value="Mechanosensitive channel protein MscS (YggB), C-terminal domain"/>
    <property type="match status" value="1"/>
</dbReference>
<sequence length="362" mass="40166">MILENSLEVWVRALLVALVIWLALKLLPRWLRALARRLAPKLKDETVSAAMPAEIINGILERVRGHFQIAAALYAGTSALTLPGAVHNFFRIVFIFSAAAQLAVWVIFIVEKYFERAMRARGEPSPAETMELRWVSVVVRVLVWVMAMILALDNVGVDVTALLTGLGVGGIAVALALQSVMSDIFSSLAIVVDKPFVTGDFLIIGDMLGTVEVVGLKTTRIRSLSGEQLIFTNTDLVNSRIRNYGKMAERRVVFNFGVVYQTPADKLEAVTGVVREIVESQGAVRFDRAHFKQFADSSLEFEVVYYVLSPDYNQYMNVQQAINLELFRRLEEMEVEFAYPTRTVHLASELRAAGGGEALKAS</sequence>
<evidence type="ECO:0000313" key="12">
    <source>
        <dbReference type="Proteomes" id="UP000702544"/>
    </source>
</evidence>
<name>A0AAE5CA82_9BACT</name>
<dbReference type="InterPro" id="IPR023408">
    <property type="entry name" value="MscS_beta-dom_sf"/>
</dbReference>
<dbReference type="InterPro" id="IPR049278">
    <property type="entry name" value="MS_channel_C"/>
</dbReference>
<keyword evidence="5 7" id="KW-1133">Transmembrane helix</keyword>
<feature type="transmembrane region" description="Helical" evidence="7">
    <location>
        <begin position="158"/>
        <end position="177"/>
    </location>
</feature>
<evidence type="ECO:0000259" key="9">
    <source>
        <dbReference type="Pfam" id="PF21082"/>
    </source>
</evidence>
<keyword evidence="3" id="KW-1003">Cell membrane</keyword>
<comment type="caution">
    <text evidence="11">The sequence shown here is derived from an EMBL/GenBank/DDBJ whole genome shotgun (WGS) entry which is preliminary data.</text>
</comment>
<evidence type="ECO:0000256" key="5">
    <source>
        <dbReference type="ARBA" id="ARBA00022989"/>
    </source>
</evidence>
<dbReference type="SUPFAM" id="SSF50182">
    <property type="entry name" value="Sm-like ribonucleoproteins"/>
    <property type="match status" value="1"/>
</dbReference>
<dbReference type="Pfam" id="PF21082">
    <property type="entry name" value="MS_channel_3rd"/>
    <property type="match status" value="1"/>
</dbReference>
<keyword evidence="6 7" id="KW-0472">Membrane</keyword>
<dbReference type="InterPro" id="IPR006685">
    <property type="entry name" value="MscS_channel_2nd"/>
</dbReference>
<dbReference type="AlphaFoldDB" id="A0AAE5CA82"/>
<dbReference type="PANTHER" id="PTHR30566:SF25">
    <property type="entry name" value="INNER MEMBRANE PROTEIN"/>
    <property type="match status" value="1"/>
</dbReference>
<dbReference type="Proteomes" id="UP000702544">
    <property type="component" value="Unassembled WGS sequence"/>
</dbReference>
<evidence type="ECO:0000256" key="6">
    <source>
        <dbReference type="ARBA" id="ARBA00023136"/>
    </source>
</evidence>
<organism evidence="11 12">
    <name type="scientific">Candidatus Kutchimonas denitrificans</name>
    <dbReference type="NCBI Taxonomy" id="3056748"/>
    <lineage>
        <taxon>Bacteria</taxon>
        <taxon>Pseudomonadati</taxon>
        <taxon>Gemmatimonadota</taxon>
        <taxon>Gemmatimonadia</taxon>
        <taxon>Candidatus Palauibacterales</taxon>
        <taxon>Candidatus Palauibacteraceae</taxon>
        <taxon>Candidatus Kutchimonas</taxon>
    </lineage>
</organism>
<evidence type="ECO:0000256" key="3">
    <source>
        <dbReference type="ARBA" id="ARBA00022475"/>
    </source>
</evidence>
<evidence type="ECO:0000313" key="11">
    <source>
        <dbReference type="EMBL" id="NIR74297.1"/>
    </source>
</evidence>
<dbReference type="InterPro" id="IPR049142">
    <property type="entry name" value="MS_channel_1st"/>
</dbReference>
<gene>
    <name evidence="11" type="ORF">GWO12_04170</name>
</gene>
<feature type="domain" description="Mechanosensitive ion channel MscS" evidence="8">
    <location>
        <begin position="180"/>
        <end position="245"/>
    </location>
</feature>
<dbReference type="Pfam" id="PF21088">
    <property type="entry name" value="MS_channel_1st"/>
    <property type="match status" value="1"/>
</dbReference>
<proteinExistence type="inferred from homology"/>
<dbReference type="Gene3D" id="2.30.30.60">
    <property type="match status" value="1"/>
</dbReference>
<comment type="subcellular location">
    <subcellularLocation>
        <location evidence="1">Cell membrane</location>
        <topology evidence="1">Multi-pass membrane protein</topology>
    </subcellularLocation>
</comment>
<evidence type="ECO:0000256" key="7">
    <source>
        <dbReference type="SAM" id="Phobius"/>
    </source>
</evidence>
<dbReference type="InterPro" id="IPR011014">
    <property type="entry name" value="MscS_channel_TM-2"/>
</dbReference>
<feature type="transmembrane region" description="Helical" evidence="7">
    <location>
        <begin position="92"/>
        <end position="111"/>
    </location>
</feature>